<evidence type="ECO:0000256" key="3">
    <source>
        <dbReference type="ARBA" id="ARBA00022741"/>
    </source>
</evidence>
<dbReference type="InterPro" id="IPR050319">
    <property type="entry name" value="ABC_transp_ATP-bind"/>
</dbReference>
<comment type="similarity">
    <text evidence="1">Belongs to the ABC transporter superfamily.</text>
</comment>
<comment type="caution">
    <text evidence="6">The sequence shown here is derived from an EMBL/GenBank/DDBJ whole genome shotgun (WGS) entry which is preliminary data.</text>
</comment>
<dbReference type="NCBIfam" id="TIGR01727">
    <property type="entry name" value="oligo_HPY"/>
    <property type="match status" value="1"/>
</dbReference>
<evidence type="ECO:0000259" key="5">
    <source>
        <dbReference type="PROSITE" id="PS50893"/>
    </source>
</evidence>
<feature type="domain" description="ABC transporter" evidence="5">
    <location>
        <begin position="5"/>
        <end position="254"/>
    </location>
</feature>
<dbReference type="Pfam" id="PF08352">
    <property type="entry name" value="oligo_HPY"/>
    <property type="match status" value="1"/>
</dbReference>
<dbReference type="eggNOG" id="COG4608">
    <property type="taxonomic scope" value="Bacteria"/>
</dbReference>
<keyword evidence="3" id="KW-0547">Nucleotide-binding</keyword>
<dbReference type="Gene3D" id="3.40.50.300">
    <property type="entry name" value="P-loop containing nucleotide triphosphate hydrolases"/>
    <property type="match status" value="1"/>
</dbReference>
<dbReference type="GO" id="GO:0015833">
    <property type="term" value="P:peptide transport"/>
    <property type="evidence" value="ECO:0007669"/>
    <property type="project" value="InterPro"/>
</dbReference>
<sequence>MSPLVEVKNLKKHFTVNKGMFTKKTEIVKAVDGLSFTIEKGETLGLVGESGCGKSTTGRMIMRLIDPTEGQVFFNGNDLTVLSDEQLRPLRKEFQMVFQDPYASLNPRMKVSEIIEEPLIVHNFPKEERKQRVEELLHVVGLNAALADRYPHEFSGGQRQRIGIARALAVNPQLIVADEPVSALDVSIQSQILNLLKDLQSQFDLTYLFISHDLSVVEHISDRVGVMYLGRIVELSDKESLYKEPLHPYTKALLSAVPIPNPRAVRERMILKGDIPSPANPPSGCTFHTRCPFATEECKTTVPEWKMVSENRYVACHLYR</sequence>
<evidence type="ECO:0000313" key="6">
    <source>
        <dbReference type="EMBL" id="EKN71658.1"/>
    </source>
</evidence>
<dbReference type="GO" id="GO:0055085">
    <property type="term" value="P:transmembrane transport"/>
    <property type="evidence" value="ECO:0007669"/>
    <property type="project" value="UniProtKB-ARBA"/>
</dbReference>
<dbReference type="CDD" id="cd03257">
    <property type="entry name" value="ABC_NikE_OppD_transporters"/>
    <property type="match status" value="1"/>
</dbReference>
<dbReference type="FunFam" id="3.40.50.300:FF:000016">
    <property type="entry name" value="Oligopeptide ABC transporter ATP-binding component"/>
    <property type="match status" value="1"/>
</dbReference>
<dbReference type="SMART" id="SM00382">
    <property type="entry name" value="AAA"/>
    <property type="match status" value="1"/>
</dbReference>
<protein>
    <submittedName>
        <fullName evidence="6">Oligopeptide ABC transporter ATP-binding protein</fullName>
    </submittedName>
</protein>
<evidence type="ECO:0000313" key="7">
    <source>
        <dbReference type="Proteomes" id="UP000006316"/>
    </source>
</evidence>
<dbReference type="GO" id="GO:0005524">
    <property type="term" value="F:ATP binding"/>
    <property type="evidence" value="ECO:0007669"/>
    <property type="project" value="UniProtKB-KW"/>
</dbReference>
<dbReference type="NCBIfam" id="NF008453">
    <property type="entry name" value="PRK11308.1"/>
    <property type="match status" value="1"/>
</dbReference>
<gene>
    <name evidence="6" type="ORF">BABA_00595</name>
</gene>
<dbReference type="Proteomes" id="UP000006316">
    <property type="component" value="Unassembled WGS sequence"/>
</dbReference>
<keyword evidence="7" id="KW-1185">Reference proteome</keyword>
<dbReference type="Pfam" id="PF00005">
    <property type="entry name" value="ABC_tran"/>
    <property type="match status" value="1"/>
</dbReference>
<organism evidence="6 7">
    <name type="scientific">Neobacillus bataviensis LMG 21833</name>
    <dbReference type="NCBI Taxonomy" id="1117379"/>
    <lineage>
        <taxon>Bacteria</taxon>
        <taxon>Bacillati</taxon>
        <taxon>Bacillota</taxon>
        <taxon>Bacilli</taxon>
        <taxon>Bacillales</taxon>
        <taxon>Bacillaceae</taxon>
        <taxon>Neobacillus</taxon>
    </lineage>
</organism>
<keyword evidence="4 6" id="KW-0067">ATP-binding</keyword>
<dbReference type="PANTHER" id="PTHR43776">
    <property type="entry name" value="TRANSPORT ATP-BINDING PROTEIN"/>
    <property type="match status" value="1"/>
</dbReference>
<evidence type="ECO:0000256" key="1">
    <source>
        <dbReference type="ARBA" id="ARBA00005417"/>
    </source>
</evidence>
<dbReference type="PANTHER" id="PTHR43776:SF8">
    <property type="entry name" value="ABC TRANSPORTER, ATP-BINDING PROTEIN"/>
    <property type="match status" value="1"/>
</dbReference>
<keyword evidence="2" id="KW-0813">Transport</keyword>
<proteinExistence type="inferred from homology"/>
<dbReference type="PROSITE" id="PS50893">
    <property type="entry name" value="ABC_TRANSPORTER_2"/>
    <property type="match status" value="1"/>
</dbReference>
<dbReference type="InterPro" id="IPR027417">
    <property type="entry name" value="P-loop_NTPase"/>
</dbReference>
<dbReference type="GO" id="GO:0016887">
    <property type="term" value="F:ATP hydrolysis activity"/>
    <property type="evidence" value="ECO:0007669"/>
    <property type="project" value="InterPro"/>
</dbReference>
<dbReference type="InterPro" id="IPR017871">
    <property type="entry name" value="ABC_transporter-like_CS"/>
</dbReference>
<dbReference type="PATRIC" id="fig|1117379.3.peg.125"/>
<dbReference type="InterPro" id="IPR003593">
    <property type="entry name" value="AAA+_ATPase"/>
</dbReference>
<reference evidence="6 7" key="1">
    <citation type="journal article" date="2012" name="Front. Microbiol.">
        <title>Redundancy and modularity in membrane-associated dissimilatory nitrate reduction in Bacillus.</title>
        <authorList>
            <person name="Heylen K."/>
            <person name="Keltjens J."/>
        </authorList>
    </citation>
    <scope>NUCLEOTIDE SEQUENCE [LARGE SCALE GENOMIC DNA]</scope>
    <source>
        <strain evidence="7">LMG 21833T</strain>
    </source>
</reference>
<dbReference type="PROSITE" id="PS00211">
    <property type="entry name" value="ABC_TRANSPORTER_1"/>
    <property type="match status" value="1"/>
</dbReference>
<dbReference type="STRING" id="1117379.BABA_00595"/>
<dbReference type="AlphaFoldDB" id="K6DTS8"/>
<evidence type="ECO:0000256" key="4">
    <source>
        <dbReference type="ARBA" id="ARBA00022840"/>
    </source>
</evidence>
<dbReference type="InterPro" id="IPR013563">
    <property type="entry name" value="Oligopep_ABC_C"/>
</dbReference>
<dbReference type="EMBL" id="AJLS01000003">
    <property type="protein sequence ID" value="EKN71658.1"/>
    <property type="molecule type" value="Genomic_DNA"/>
</dbReference>
<dbReference type="InterPro" id="IPR003439">
    <property type="entry name" value="ABC_transporter-like_ATP-bd"/>
</dbReference>
<name>K6DTS8_9BACI</name>
<evidence type="ECO:0000256" key="2">
    <source>
        <dbReference type="ARBA" id="ARBA00022448"/>
    </source>
</evidence>
<dbReference type="SUPFAM" id="SSF52540">
    <property type="entry name" value="P-loop containing nucleoside triphosphate hydrolases"/>
    <property type="match status" value="1"/>
</dbReference>
<accession>K6DTS8</accession>